<keyword evidence="3" id="KW-1185">Reference proteome</keyword>
<dbReference type="RefSeq" id="WP_071060245.1">
    <property type="nucleotide sequence ID" value="NZ_MAXA01000047.1"/>
</dbReference>
<feature type="coiled-coil region" evidence="1">
    <location>
        <begin position="59"/>
        <end position="93"/>
    </location>
</feature>
<keyword evidence="1" id="KW-0175">Coiled coil</keyword>
<evidence type="ECO:0000256" key="1">
    <source>
        <dbReference type="SAM" id="Coils"/>
    </source>
</evidence>
<gene>
    <name evidence="2" type="ORF">BBK14_11425</name>
</gene>
<name>A0A1S1RBR9_9ACTN</name>
<accession>A0A1S1RBR9</accession>
<dbReference type="AlphaFoldDB" id="A0A1S1RBR9"/>
<dbReference type="Proteomes" id="UP000179769">
    <property type="component" value="Unassembled WGS sequence"/>
</dbReference>
<evidence type="ECO:0000313" key="2">
    <source>
        <dbReference type="EMBL" id="OHV42224.1"/>
    </source>
</evidence>
<reference evidence="3" key="1">
    <citation type="submission" date="2016-07" db="EMBL/GenBank/DDBJ databases">
        <title>Frankia sp. NRRL B-16219 Genome sequencing.</title>
        <authorList>
            <person name="Ghodhbane-Gtari F."/>
            <person name="Swanson E."/>
            <person name="Gueddou A."/>
            <person name="Louati M."/>
            <person name="Nouioui I."/>
            <person name="Hezbri K."/>
            <person name="Abebe-Akele F."/>
            <person name="Simpson S."/>
            <person name="Morris K."/>
            <person name="Thomas K."/>
            <person name="Gtari M."/>
            <person name="Tisa L.S."/>
        </authorList>
    </citation>
    <scope>NUCLEOTIDE SEQUENCE [LARGE SCALE GENOMIC DNA]</scope>
    <source>
        <strain evidence="3">NRRL B-16219</strain>
    </source>
</reference>
<proteinExistence type="predicted"/>
<sequence length="130" mass="13688">MAVDRAGLRELLAAAEPIERADVVEETGSVTVIRVGGVWALAHCGAPELPQAWTDARLIAAAVNALPELLDALDTAERERDQALAALARIERGEAATPAERAASTWWGTNDYEHGQAIAAAARHTIGGTQ</sequence>
<comment type="caution">
    <text evidence="2">The sequence shown here is derived from an EMBL/GenBank/DDBJ whole genome shotgun (WGS) entry which is preliminary data.</text>
</comment>
<protein>
    <submittedName>
        <fullName evidence="2">Uncharacterized protein</fullName>
    </submittedName>
</protein>
<evidence type="ECO:0000313" key="3">
    <source>
        <dbReference type="Proteomes" id="UP000179769"/>
    </source>
</evidence>
<organism evidence="2 3">
    <name type="scientific">Parafrankia soli</name>
    <dbReference type="NCBI Taxonomy" id="2599596"/>
    <lineage>
        <taxon>Bacteria</taxon>
        <taxon>Bacillati</taxon>
        <taxon>Actinomycetota</taxon>
        <taxon>Actinomycetes</taxon>
        <taxon>Frankiales</taxon>
        <taxon>Frankiaceae</taxon>
        <taxon>Parafrankia</taxon>
    </lineage>
</organism>
<dbReference type="EMBL" id="MAXA01000047">
    <property type="protein sequence ID" value="OHV42224.1"/>
    <property type="molecule type" value="Genomic_DNA"/>
</dbReference>